<keyword evidence="6" id="KW-0915">Sodium</keyword>
<dbReference type="RefSeq" id="WP_379807545.1">
    <property type="nucleotide sequence ID" value="NZ_JBHUOL010000018.1"/>
</dbReference>
<accession>A0ABW5Z948</accession>
<reference evidence="14" key="1">
    <citation type="journal article" date="2019" name="Int. J. Syst. Evol. Microbiol.">
        <title>The Global Catalogue of Microorganisms (GCM) 10K type strain sequencing project: providing services to taxonomists for standard genome sequencing and annotation.</title>
        <authorList>
            <consortium name="The Broad Institute Genomics Platform"/>
            <consortium name="The Broad Institute Genome Sequencing Center for Infectious Disease"/>
            <person name="Wu L."/>
            <person name="Ma J."/>
        </authorList>
    </citation>
    <scope>NUCLEOTIDE SEQUENCE [LARGE SCALE GENOMIC DNA]</scope>
    <source>
        <strain evidence="14">KCTC 52644</strain>
    </source>
</reference>
<evidence type="ECO:0000259" key="12">
    <source>
        <dbReference type="Pfam" id="PF03600"/>
    </source>
</evidence>
<keyword evidence="3" id="KW-0050">Antiport</keyword>
<evidence type="ECO:0000256" key="3">
    <source>
        <dbReference type="ARBA" id="ARBA00022449"/>
    </source>
</evidence>
<dbReference type="InterPro" id="IPR045016">
    <property type="entry name" value="NhaD-like"/>
</dbReference>
<feature type="transmembrane region" description="Helical" evidence="11">
    <location>
        <begin position="78"/>
        <end position="98"/>
    </location>
</feature>
<evidence type="ECO:0000256" key="1">
    <source>
        <dbReference type="ARBA" id="ARBA00004141"/>
    </source>
</evidence>
<comment type="similarity">
    <text evidence="10">Belongs to the NhaD Na(+)/H(+) (TC 2.A.62) antiporter family.</text>
</comment>
<evidence type="ECO:0000256" key="9">
    <source>
        <dbReference type="ARBA" id="ARBA00023201"/>
    </source>
</evidence>
<sequence>MVVIAANAGGAFSPIGDVTTTLLWIGGQVSAFGIVKILILPSIMVLVVPLIFAGFKMKGFAVLRAQISMAEVKREEKMRGSVSVFLAGVFGLVMVPVIKTVTGLPPFIGILISLAFVSLVSINYHRNKTQEEKDRFSVASALAKVDVSSILYFMGILLMVFALQEAKILSQMAQFLEHNLESNNAMVIAIGFLSSIIDNGSLVAATQGMFSLSEYPLDNSLWKFIALCAGTGGSMLIIGSAAGVAIMEKEKITFMWYLKNIAPLAFVGYIAGIVTYLIQSYLIH</sequence>
<keyword evidence="5 11" id="KW-1133">Transmembrane helix</keyword>
<dbReference type="PANTHER" id="PTHR43269">
    <property type="entry name" value="SODIUM/PROTON ANTIPORTER 1-RELATED"/>
    <property type="match status" value="1"/>
</dbReference>
<evidence type="ECO:0000256" key="2">
    <source>
        <dbReference type="ARBA" id="ARBA00022448"/>
    </source>
</evidence>
<feature type="transmembrane region" description="Helical" evidence="11">
    <location>
        <begin position="104"/>
        <end position="124"/>
    </location>
</feature>
<evidence type="ECO:0000256" key="8">
    <source>
        <dbReference type="ARBA" id="ARBA00023136"/>
    </source>
</evidence>
<keyword evidence="9" id="KW-0739">Sodium transport</keyword>
<feature type="transmembrane region" description="Helical" evidence="11">
    <location>
        <begin position="261"/>
        <end position="283"/>
    </location>
</feature>
<comment type="caution">
    <text evidence="13">The sequence shown here is derived from an EMBL/GenBank/DDBJ whole genome shotgun (WGS) entry which is preliminary data.</text>
</comment>
<dbReference type="Pfam" id="PF03600">
    <property type="entry name" value="CitMHS"/>
    <property type="match status" value="1"/>
</dbReference>
<feature type="domain" description="Citrate transporter-like" evidence="12">
    <location>
        <begin position="2"/>
        <end position="205"/>
    </location>
</feature>
<dbReference type="Proteomes" id="UP001597549">
    <property type="component" value="Unassembled WGS sequence"/>
</dbReference>
<evidence type="ECO:0000256" key="7">
    <source>
        <dbReference type="ARBA" id="ARBA00023065"/>
    </source>
</evidence>
<feature type="transmembrane region" description="Helical" evidence="11">
    <location>
        <begin position="224"/>
        <end position="246"/>
    </location>
</feature>
<proteinExistence type="inferred from homology"/>
<evidence type="ECO:0000256" key="6">
    <source>
        <dbReference type="ARBA" id="ARBA00023053"/>
    </source>
</evidence>
<organism evidence="13 14">
    <name type="scientific">Flavobacterium ardleyense</name>
    <dbReference type="NCBI Taxonomy" id="2038737"/>
    <lineage>
        <taxon>Bacteria</taxon>
        <taxon>Pseudomonadati</taxon>
        <taxon>Bacteroidota</taxon>
        <taxon>Flavobacteriia</taxon>
        <taxon>Flavobacteriales</taxon>
        <taxon>Flavobacteriaceae</taxon>
        <taxon>Flavobacterium</taxon>
    </lineage>
</organism>
<evidence type="ECO:0000256" key="11">
    <source>
        <dbReference type="SAM" id="Phobius"/>
    </source>
</evidence>
<feature type="transmembrane region" description="Helical" evidence="11">
    <location>
        <begin position="31"/>
        <end position="57"/>
    </location>
</feature>
<name>A0ABW5Z948_9FLAO</name>
<feature type="transmembrane region" description="Helical" evidence="11">
    <location>
        <begin position="145"/>
        <end position="164"/>
    </location>
</feature>
<keyword evidence="7" id="KW-0406">Ion transport</keyword>
<comment type="subcellular location">
    <subcellularLocation>
        <location evidence="1">Membrane</location>
        <topology evidence="1">Multi-pass membrane protein</topology>
    </subcellularLocation>
</comment>
<gene>
    <name evidence="13" type="ORF">ACFSX9_10890</name>
</gene>
<keyword evidence="2" id="KW-0813">Transport</keyword>
<evidence type="ECO:0000313" key="14">
    <source>
        <dbReference type="Proteomes" id="UP001597549"/>
    </source>
</evidence>
<keyword evidence="8 11" id="KW-0472">Membrane</keyword>
<protein>
    <submittedName>
        <fullName evidence="13">SLC13 family permease</fullName>
    </submittedName>
</protein>
<dbReference type="InterPro" id="IPR004680">
    <property type="entry name" value="Cit_transptr-like_dom"/>
</dbReference>
<dbReference type="PANTHER" id="PTHR43269:SF2">
    <property type="entry name" value="SODIUM_PROTON ANTIPORTER 1-RELATED"/>
    <property type="match status" value="1"/>
</dbReference>
<evidence type="ECO:0000256" key="5">
    <source>
        <dbReference type="ARBA" id="ARBA00022989"/>
    </source>
</evidence>
<evidence type="ECO:0000313" key="13">
    <source>
        <dbReference type="EMBL" id="MFD2909232.1"/>
    </source>
</evidence>
<keyword evidence="4 11" id="KW-0812">Transmembrane</keyword>
<dbReference type="EMBL" id="JBHUOL010000018">
    <property type="protein sequence ID" value="MFD2909232.1"/>
    <property type="molecule type" value="Genomic_DNA"/>
</dbReference>
<evidence type="ECO:0000256" key="4">
    <source>
        <dbReference type="ARBA" id="ARBA00022692"/>
    </source>
</evidence>
<evidence type="ECO:0000256" key="10">
    <source>
        <dbReference type="ARBA" id="ARBA00025753"/>
    </source>
</evidence>
<keyword evidence="14" id="KW-1185">Reference proteome</keyword>
<feature type="transmembrane region" description="Helical" evidence="11">
    <location>
        <begin position="184"/>
        <end position="204"/>
    </location>
</feature>